<feature type="region of interest" description="Disordered" evidence="1">
    <location>
        <begin position="1"/>
        <end position="31"/>
    </location>
</feature>
<protein>
    <submittedName>
        <fullName evidence="2">Uncharacterized protein</fullName>
    </submittedName>
</protein>
<evidence type="ECO:0000313" key="2">
    <source>
        <dbReference type="EMBL" id="GBP92018.1"/>
    </source>
</evidence>
<evidence type="ECO:0000256" key="1">
    <source>
        <dbReference type="SAM" id="MobiDB-lite"/>
    </source>
</evidence>
<feature type="compositionally biased region" description="Basic and acidic residues" evidence="1">
    <location>
        <begin position="51"/>
        <end position="63"/>
    </location>
</feature>
<accession>A0A4C1ZWF2</accession>
<gene>
    <name evidence="2" type="ORF">EVAR_63697_1</name>
</gene>
<dbReference type="AlphaFoldDB" id="A0A4C1ZWF2"/>
<reference evidence="2 3" key="1">
    <citation type="journal article" date="2019" name="Commun. Biol.">
        <title>The bagworm genome reveals a unique fibroin gene that provides high tensile strength.</title>
        <authorList>
            <person name="Kono N."/>
            <person name="Nakamura H."/>
            <person name="Ohtoshi R."/>
            <person name="Tomita M."/>
            <person name="Numata K."/>
            <person name="Arakawa K."/>
        </authorList>
    </citation>
    <scope>NUCLEOTIDE SEQUENCE [LARGE SCALE GENOMIC DNA]</scope>
</reference>
<sequence>MTSCAAPQPRAPVRSGSTRRHGAHASKTPRGSYACARAKYAVSLYSLHEHADRATGQQPERHLLRAAAAPAHTDGPRTEHTHNA</sequence>
<feature type="region of interest" description="Disordered" evidence="1">
    <location>
        <begin position="51"/>
        <end position="84"/>
    </location>
</feature>
<dbReference type="Proteomes" id="UP000299102">
    <property type="component" value="Unassembled WGS sequence"/>
</dbReference>
<keyword evidence="3" id="KW-1185">Reference proteome</keyword>
<feature type="compositionally biased region" description="Basic and acidic residues" evidence="1">
    <location>
        <begin position="74"/>
        <end position="84"/>
    </location>
</feature>
<organism evidence="2 3">
    <name type="scientific">Eumeta variegata</name>
    <name type="common">Bagworm moth</name>
    <name type="synonym">Eumeta japonica</name>
    <dbReference type="NCBI Taxonomy" id="151549"/>
    <lineage>
        <taxon>Eukaryota</taxon>
        <taxon>Metazoa</taxon>
        <taxon>Ecdysozoa</taxon>
        <taxon>Arthropoda</taxon>
        <taxon>Hexapoda</taxon>
        <taxon>Insecta</taxon>
        <taxon>Pterygota</taxon>
        <taxon>Neoptera</taxon>
        <taxon>Endopterygota</taxon>
        <taxon>Lepidoptera</taxon>
        <taxon>Glossata</taxon>
        <taxon>Ditrysia</taxon>
        <taxon>Tineoidea</taxon>
        <taxon>Psychidae</taxon>
        <taxon>Oiketicinae</taxon>
        <taxon>Eumeta</taxon>
    </lineage>
</organism>
<comment type="caution">
    <text evidence="2">The sequence shown here is derived from an EMBL/GenBank/DDBJ whole genome shotgun (WGS) entry which is preliminary data.</text>
</comment>
<proteinExistence type="predicted"/>
<evidence type="ECO:0000313" key="3">
    <source>
        <dbReference type="Proteomes" id="UP000299102"/>
    </source>
</evidence>
<name>A0A4C1ZWF2_EUMVA</name>
<dbReference type="EMBL" id="BGZK01002233">
    <property type="protein sequence ID" value="GBP92018.1"/>
    <property type="molecule type" value="Genomic_DNA"/>
</dbReference>